<dbReference type="PROSITE" id="PS52052">
    <property type="entry name" value="PEHE"/>
    <property type="match status" value="1"/>
</dbReference>
<dbReference type="InterPro" id="IPR029332">
    <property type="entry name" value="PEHE_dom"/>
</dbReference>
<feature type="domain" description="PEHE" evidence="3">
    <location>
        <begin position="350"/>
        <end position="469"/>
    </location>
</feature>
<organism evidence="4 5">
    <name type="scientific">Rhynchophorus ferrugineus</name>
    <name type="common">Red palm weevil</name>
    <name type="synonym">Curculio ferrugineus</name>
    <dbReference type="NCBI Taxonomy" id="354439"/>
    <lineage>
        <taxon>Eukaryota</taxon>
        <taxon>Metazoa</taxon>
        <taxon>Ecdysozoa</taxon>
        <taxon>Arthropoda</taxon>
        <taxon>Hexapoda</taxon>
        <taxon>Insecta</taxon>
        <taxon>Pterygota</taxon>
        <taxon>Neoptera</taxon>
        <taxon>Endopterygota</taxon>
        <taxon>Coleoptera</taxon>
        <taxon>Polyphaga</taxon>
        <taxon>Cucujiformia</taxon>
        <taxon>Curculionidae</taxon>
        <taxon>Dryophthorinae</taxon>
        <taxon>Rhynchophorus</taxon>
    </lineage>
</organism>
<dbReference type="AlphaFoldDB" id="A0A834IWJ2"/>
<dbReference type="GO" id="GO:0072487">
    <property type="term" value="C:MSL complex"/>
    <property type="evidence" value="ECO:0007669"/>
    <property type="project" value="InterPro"/>
</dbReference>
<gene>
    <name evidence="4" type="ORF">GWI33_011541</name>
</gene>
<dbReference type="Gene3D" id="6.10.250.2000">
    <property type="match status" value="1"/>
</dbReference>
<evidence type="ECO:0000256" key="2">
    <source>
        <dbReference type="SAM" id="MobiDB-lite"/>
    </source>
</evidence>
<feature type="region of interest" description="Disordered" evidence="2">
    <location>
        <begin position="410"/>
        <end position="429"/>
    </location>
</feature>
<keyword evidence="1" id="KW-0175">Coiled coil</keyword>
<dbReference type="Gene3D" id="1.20.5.170">
    <property type="match status" value="1"/>
</dbReference>
<dbReference type="SMART" id="SM01300">
    <property type="entry name" value="PEHE"/>
    <property type="match status" value="1"/>
</dbReference>
<dbReference type="Pfam" id="PF15275">
    <property type="entry name" value="PEHE"/>
    <property type="match status" value="1"/>
</dbReference>
<proteinExistence type="predicted"/>
<reference evidence="4" key="1">
    <citation type="submission" date="2020-08" db="EMBL/GenBank/DDBJ databases">
        <title>Genome sequencing and assembly of the red palm weevil Rhynchophorus ferrugineus.</title>
        <authorList>
            <person name="Dias G.B."/>
            <person name="Bergman C.M."/>
            <person name="Manee M."/>
        </authorList>
    </citation>
    <scope>NUCLEOTIDE SEQUENCE</scope>
    <source>
        <strain evidence="4">AA-2017</strain>
        <tissue evidence="4">Whole larva</tissue>
    </source>
</reference>
<dbReference type="GO" id="GO:0003682">
    <property type="term" value="F:chromatin binding"/>
    <property type="evidence" value="ECO:0007669"/>
    <property type="project" value="TreeGrafter"/>
</dbReference>
<evidence type="ECO:0000313" key="5">
    <source>
        <dbReference type="Proteomes" id="UP000625711"/>
    </source>
</evidence>
<dbReference type="InterPro" id="IPR026711">
    <property type="entry name" value="Msl-1"/>
</dbReference>
<keyword evidence="5" id="KW-1185">Reference proteome</keyword>
<feature type="coiled-coil region" evidence="1">
    <location>
        <begin position="101"/>
        <end position="128"/>
    </location>
</feature>
<dbReference type="PANTHER" id="PTHR21656">
    <property type="entry name" value="MALE-SPECIFIC LETHAL-1 PROTEIN"/>
    <property type="match status" value="1"/>
</dbReference>
<protein>
    <recommendedName>
        <fullName evidence="3">PEHE domain-containing protein</fullName>
    </recommendedName>
</protein>
<dbReference type="EMBL" id="JAACXV010000059">
    <property type="protein sequence ID" value="KAF7285218.1"/>
    <property type="molecule type" value="Genomic_DNA"/>
</dbReference>
<evidence type="ECO:0000259" key="3">
    <source>
        <dbReference type="PROSITE" id="PS52052"/>
    </source>
</evidence>
<comment type="caution">
    <text evidence="4">The sequence shown here is derived from an EMBL/GenBank/DDBJ whole genome shotgun (WGS) entry which is preliminary data.</text>
</comment>
<accession>A0A834IWJ2</accession>
<sequence length="497" mass="57691">MRLPSINNDQNIGRALPKMTDNFQHESNAKLPDCLGPITYFSRSTEVHSDFDTEDQSEYYNPVYLNNVENGEVSSSDTNCQTAESEVKSLKEWLILHNDLIQQQNEEIVEKERTIYLLQKENEMLKERLSCLEKGVPYNPDKHLSSNFETVAEEPCTEDMTQGLCGQYDEDSKENNVELVNAQKDDNVVTCSLEINYEKSNVSDVESQVDTTIDEDNFTVEESEFKSEDYIVNDLSDSFKTESDTAECNKDSLSEYNFTVNNFGESDSMKNIKMSIRRKRVSSSSVLSNNEPPILFGEKKTFKRIKKKRRRLTKDVPILTSKDPYITRANEDYLSLVAASETEDLMGSSSLEVPRWRVKHYTSCYTMEGTENLDDEVYNKRHTRLENDERRRKRWDFQRIREQRVIEKLKQRQERIGSGSKGDNDQDSFGTLCPKLEDIRYLEVEEDLPVSAFGHPIPRLDFNNFILPWLNDPSVLARRTNSKRSTVGRRKRSRNPR</sequence>
<dbReference type="Proteomes" id="UP000625711">
    <property type="component" value="Unassembled WGS sequence"/>
</dbReference>
<evidence type="ECO:0000313" key="4">
    <source>
        <dbReference type="EMBL" id="KAF7285218.1"/>
    </source>
</evidence>
<dbReference type="PANTHER" id="PTHR21656:SF2">
    <property type="entry name" value="MALE-SPECIFIC LETHAL 1 HOMOLOG"/>
    <property type="match status" value="1"/>
</dbReference>
<name>A0A834IWJ2_RHYFE</name>
<evidence type="ECO:0000256" key="1">
    <source>
        <dbReference type="SAM" id="Coils"/>
    </source>
</evidence>
<dbReference type="OrthoDB" id="6022555at2759"/>